<evidence type="ECO:0000313" key="3">
    <source>
        <dbReference type="Proteomes" id="UP001629113"/>
    </source>
</evidence>
<evidence type="ECO:0000313" key="2">
    <source>
        <dbReference type="EMBL" id="KAL3420065.1"/>
    </source>
</evidence>
<dbReference type="Proteomes" id="UP001629113">
    <property type="component" value="Unassembled WGS sequence"/>
</dbReference>
<dbReference type="Gene3D" id="1.25.10.50">
    <property type="match status" value="1"/>
</dbReference>
<sequence length="357" mass="40135">MENVPIAGLDDLDQHLNELLATPDETTLNAKLFDDVELQLTEHNISPLIPRLLPKLTEILTTYQKDPEVLVSLAIKLLQPVPFTQVLTLASETSLIQALRSPAPSANILAITVIAKAARSPSDTAILSIMKNVVENFLKTWLSTPYVEVGEKATNALADLLRVDFDRRSAAELELRMNGMEIDSNKPSGQGLLWRRIFQDKEIYELLFSLCSFQNMGTGEGQLDERQKSLAQARLLRILPRLAALDFATLSHSHFPDIEERYGMEGEQRSLLYFAAENMVDKEDLLMHITLIDFFAEFLEKMSDTNLSPTTMEYLAALMREVTIDDTRIYESLEALALNPETSPELMDLLVRLNQSG</sequence>
<accession>A0ABR4P9U9</accession>
<gene>
    <name evidence="2" type="ORF">PVAG01_08564</name>
</gene>
<feature type="domain" description="DNA mismatch repair protein HSM3 N-terminal" evidence="1">
    <location>
        <begin position="15"/>
        <end position="158"/>
    </location>
</feature>
<reference evidence="2 3" key="1">
    <citation type="submission" date="2024-06" db="EMBL/GenBank/DDBJ databases">
        <title>Complete genome of Phlyctema vagabunda strain 19-DSS-EL-015.</title>
        <authorList>
            <person name="Fiorenzani C."/>
        </authorList>
    </citation>
    <scope>NUCLEOTIDE SEQUENCE [LARGE SCALE GENOMIC DNA]</scope>
    <source>
        <strain evidence="2 3">19-DSS-EL-015</strain>
    </source>
</reference>
<keyword evidence="3" id="KW-1185">Reference proteome</keyword>
<evidence type="ECO:0000259" key="1">
    <source>
        <dbReference type="Pfam" id="PF18795"/>
    </source>
</evidence>
<proteinExistence type="predicted"/>
<protein>
    <recommendedName>
        <fullName evidence="1">DNA mismatch repair protein HSM3 N-terminal domain-containing protein</fullName>
    </recommendedName>
</protein>
<name>A0ABR4P9U9_9HELO</name>
<dbReference type="InterPro" id="IPR041335">
    <property type="entry name" value="HSM3_N"/>
</dbReference>
<organism evidence="2 3">
    <name type="scientific">Phlyctema vagabunda</name>
    <dbReference type="NCBI Taxonomy" id="108571"/>
    <lineage>
        <taxon>Eukaryota</taxon>
        <taxon>Fungi</taxon>
        <taxon>Dikarya</taxon>
        <taxon>Ascomycota</taxon>
        <taxon>Pezizomycotina</taxon>
        <taxon>Leotiomycetes</taxon>
        <taxon>Helotiales</taxon>
        <taxon>Dermateaceae</taxon>
        <taxon>Phlyctema</taxon>
    </lineage>
</organism>
<dbReference type="EMBL" id="JBFCZG010000007">
    <property type="protein sequence ID" value="KAL3420065.1"/>
    <property type="molecule type" value="Genomic_DNA"/>
</dbReference>
<dbReference type="Pfam" id="PF18795">
    <property type="entry name" value="HSM3_N"/>
    <property type="match status" value="1"/>
</dbReference>
<comment type="caution">
    <text evidence="2">The sequence shown here is derived from an EMBL/GenBank/DDBJ whole genome shotgun (WGS) entry which is preliminary data.</text>
</comment>